<evidence type="ECO:0000256" key="4">
    <source>
        <dbReference type="ARBA" id="ARBA00023163"/>
    </source>
</evidence>
<gene>
    <name evidence="7" type="ORF">PV06_10659</name>
</gene>
<dbReference type="InterPro" id="IPR007219">
    <property type="entry name" value="XnlR_reg_dom"/>
</dbReference>
<dbReference type="InterPro" id="IPR052073">
    <property type="entry name" value="Amide_Lactam_Regulators"/>
</dbReference>
<dbReference type="Pfam" id="PF04082">
    <property type="entry name" value="Fungal_trans"/>
    <property type="match status" value="1"/>
</dbReference>
<keyword evidence="3" id="KW-0238">DNA-binding</keyword>
<dbReference type="GO" id="GO:0006351">
    <property type="term" value="P:DNA-templated transcription"/>
    <property type="evidence" value="ECO:0007669"/>
    <property type="project" value="InterPro"/>
</dbReference>
<name>A0A0D2A9N1_9EURO</name>
<sequence length="492" mass="56239">MTDLWSSSAQLDDSSFSDQIGQKLMEISGADKSPSDLMVEASREYYYKYVYHYFPVLDVGHLTTDESSSLLLKHALCLVGVVMRQPREPDPLTEADQIYVKIKSLLFATHEKNFFIVLKVLCLLTVWNIKGPNIISMDNTWYRLSVAANLMISLGLHRDFICAQKPQPGCARRMAWSIFNLDKTMATVFDRPCILKPQDFDVRPLVPGDFATSDRKNVIFMAYCKLGLIRHQTQALQAKSSQDLQQEGQKIVVSLKEWIQTLPEAIHLYSTDNTKAYQREIFELHIAYFAAIIHYCHQLDKVSQVSMGLFPSLVASSCIARLYEEMNYRDDVGHLLTVHNWYSMMASAPLLSSCEEGQEEADISRRELDILETTLGLLRRKWYGARVIHDTIKRLRRGTRVGVSVATPRHPVSPLPLNDAQELFPFPNSLAPRMKLLDDEWARPIFLSDEAELQLPDMDMSWIFDEFAGTYNTAFVNTRDFLDPESAMSLEL</sequence>
<evidence type="ECO:0000256" key="2">
    <source>
        <dbReference type="ARBA" id="ARBA00023015"/>
    </source>
</evidence>
<keyword evidence="4" id="KW-0804">Transcription</keyword>
<dbReference type="EMBL" id="KN847346">
    <property type="protein sequence ID" value="KIW37026.1"/>
    <property type="molecule type" value="Genomic_DNA"/>
</dbReference>
<dbReference type="PANTHER" id="PTHR47171:SF5">
    <property type="entry name" value="ZN(II)2CYS6 TRANSCRIPTION FACTOR (EUROFUNG)"/>
    <property type="match status" value="1"/>
</dbReference>
<dbReference type="VEuPathDB" id="FungiDB:PV06_10659"/>
<dbReference type="SMART" id="SM00906">
    <property type="entry name" value="Fungal_trans"/>
    <property type="match status" value="1"/>
</dbReference>
<dbReference type="RefSeq" id="XP_016257242.1">
    <property type="nucleotide sequence ID" value="XM_016412228.1"/>
</dbReference>
<dbReference type="HOGENOM" id="CLU_007427_3_1_1"/>
<dbReference type="AlphaFoldDB" id="A0A0D2A9N1"/>
<evidence type="ECO:0000259" key="6">
    <source>
        <dbReference type="SMART" id="SM00906"/>
    </source>
</evidence>
<feature type="domain" description="Xylanolytic transcriptional activator regulatory" evidence="6">
    <location>
        <begin position="140"/>
        <end position="210"/>
    </location>
</feature>
<reference evidence="7 8" key="1">
    <citation type="submission" date="2015-01" db="EMBL/GenBank/DDBJ databases">
        <title>The Genome Sequence of Exophiala oligosperma CBS72588.</title>
        <authorList>
            <consortium name="The Broad Institute Genomics Platform"/>
            <person name="Cuomo C."/>
            <person name="de Hoog S."/>
            <person name="Gorbushina A."/>
            <person name="Stielow B."/>
            <person name="Teixiera M."/>
            <person name="Abouelleil A."/>
            <person name="Chapman S.B."/>
            <person name="Priest M."/>
            <person name="Young S.K."/>
            <person name="Wortman J."/>
            <person name="Nusbaum C."/>
            <person name="Birren B."/>
        </authorList>
    </citation>
    <scope>NUCLEOTIDE SEQUENCE [LARGE SCALE GENOMIC DNA]</scope>
    <source>
        <strain evidence="7 8">CBS 72588</strain>
    </source>
</reference>
<keyword evidence="5" id="KW-0539">Nucleus</keyword>
<evidence type="ECO:0000313" key="8">
    <source>
        <dbReference type="Proteomes" id="UP000053342"/>
    </source>
</evidence>
<dbReference type="GO" id="GO:0008270">
    <property type="term" value="F:zinc ion binding"/>
    <property type="evidence" value="ECO:0007669"/>
    <property type="project" value="InterPro"/>
</dbReference>
<dbReference type="GO" id="GO:0003677">
    <property type="term" value="F:DNA binding"/>
    <property type="evidence" value="ECO:0007669"/>
    <property type="project" value="UniProtKB-KW"/>
</dbReference>
<evidence type="ECO:0000256" key="5">
    <source>
        <dbReference type="ARBA" id="ARBA00023242"/>
    </source>
</evidence>
<dbReference type="OrthoDB" id="39175at2759"/>
<dbReference type="PANTHER" id="PTHR47171">
    <property type="entry name" value="FARA-RELATED"/>
    <property type="match status" value="1"/>
</dbReference>
<keyword evidence="8" id="KW-1185">Reference proteome</keyword>
<organism evidence="7 8">
    <name type="scientific">Exophiala oligosperma</name>
    <dbReference type="NCBI Taxonomy" id="215243"/>
    <lineage>
        <taxon>Eukaryota</taxon>
        <taxon>Fungi</taxon>
        <taxon>Dikarya</taxon>
        <taxon>Ascomycota</taxon>
        <taxon>Pezizomycotina</taxon>
        <taxon>Eurotiomycetes</taxon>
        <taxon>Chaetothyriomycetidae</taxon>
        <taxon>Chaetothyriales</taxon>
        <taxon>Herpotrichiellaceae</taxon>
        <taxon>Exophiala</taxon>
    </lineage>
</organism>
<evidence type="ECO:0000256" key="1">
    <source>
        <dbReference type="ARBA" id="ARBA00022833"/>
    </source>
</evidence>
<keyword evidence="1" id="KW-0862">Zinc</keyword>
<dbReference type="GeneID" id="27362733"/>
<keyword evidence="2" id="KW-0805">Transcription regulation</keyword>
<accession>A0A0D2A9N1</accession>
<proteinExistence type="predicted"/>
<evidence type="ECO:0000256" key="3">
    <source>
        <dbReference type="ARBA" id="ARBA00023125"/>
    </source>
</evidence>
<dbReference type="Proteomes" id="UP000053342">
    <property type="component" value="Unassembled WGS sequence"/>
</dbReference>
<dbReference type="CDD" id="cd12148">
    <property type="entry name" value="fungal_TF_MHR"/>
    <property type="match status" value="1"/>
</dbReference>
<protein>
    <recommendedName>
        <fullName evidence="6">Xylanolytic transcriptional activator regulatory domain-containing protein</fullName>
    </recommendedName>
</protein>
<evidence type="ECO:0000313" key="7">
    <source>
        <dbReference type="EMBL" id="KIW37026.1"/>
    </source>
</evidence>